<keyword evidence="6" id="KW-0645">Protease</keyword>
<keyword evidence="6" id="KW-0378">Hydrolase</keyword>
<proteinExistence type="inferred from homology"/>
<dbReference type="STRING" id="312017.I7M9X4"/>
<name>I7M9X4_TETTS</name>
<evidence type="ECO:0000256" key="2">
    <source>
        <dbReference type="ARBA" id="ARBA00023145"/>
    </source>
</evidence>
<keyword evidence="3" id="KW-0812">Transmembrane</keyword>
<dbReference type="GO" id="GO:0008234">
    <property type="term" value="F:cysteine-type peptidase activity"/>
    <property type="evidence" value="ECO:0007669"/>
    <property type="project" value="InterPro"/>
</dbReference>
<evidence type="ECO:0000256" key="3">
    <source>
        <dbReference type="SAM" id="Phobius"/>
    </source>
</evidence>
<evidence type="ECO:0000313" key="6">
    <source>
        <dbReference type="EMBL" id="EAS02992.4"/>
    </source>
</evidence>
<dbReference type="InterPro" id="IPR013128">
    <property type="entry name" value="Peptidase_C1A"/>
</dbReference>
<keyword evidence="3" id="KW-1133">Transmembrane helix</keyword>
<feature type="domain" description="Cathepsin propeptide inhibitor" evidence="5">
    <location>
        <begin position="105"/>
        <end position="157"/>
    </location>
</feature>
<dbReference type="SMART" id="SM00645">
    <property type="entry name" value="Pept_C1"/>
    <property type="match status" value="1"/>
</dbReference>
<reference evidence="7" key="1">
    <citation type="journal article" date="2006" name="PLoS Biol.">
        <title>Macronuclear genome sequence of the ciliate Tetrahymena thermophila, a model eukaryote.</title>
        <authorList>
            <person name="Eisen J.A."/>
            <person name="Coyne R.S."/>
            <person name="Wu M."/>
            <person name="Wu D."/>
            <person name="Thiagarajan M."/>
            <person name="Wortman J.R."/>
            <person name="Badger J.H."/>
            <person name="Ren Q."/>
            <person name="Amedeo P."/>
            <person name="Jones K.M."/>
            <person name="Tallon L.J."/>
            <person name="Delcher A.L."/>
            <person name="Salzberg S.L."/>
            <person name="Silva J.C."/>
            <person name="Haas B.J."/>
            <person name="Majoros W.H."/>
            <person name="Farzad M."/>
            <person name="Carlton J.M."/>
            <person name="Smith R.K. Jr."/>
            <person name="Garg J."/>
            <person name="Pearlman R.E."/>
            <person name="Karrer K.M."/>
            <person name="Sun L."/>
            <person name="Manning G."/>
            <person name="Elde N.C."/>
            <person name="Turkewitz A.P."/>
            <person name="Asai D.J."/>
            <person name="Wilkes D.E."/>
            <person name="Wang Y."/>
            <person name="Cai H."/>
            <person name="Collins K."/>
            <person name="Stewart B.A."/>
            <person name="Lee S.R."/>
            <person name="Wilamowska K."/>
            <person name="Weinberg Z."/>
            <person name="Ruzzo W.L."/>
            <person name="Wloga D."/>
            <person name="Gaertig J."/>
            <person name="Frankel J."/>
            <person name="Tsao C.-C."/>
            <person name="Gorovsky M.A."/>
            <person name="Keeling P.J."/>
            <person name="Waller R.F."/>
            <person name="Patron N.J."/>
            <person name="Cherry J.M."/>
            <person name="Stover N.A."/>
            <person name="Krieger C.J."/>
            <person name="del Toro C."/>
            <person name="Ryder H.F."/>
            <person name="Williamson S.C."/>
            <person name="Barbeau R.A."/>
            <person name="Hamilton E.P."/>
            <person name="Orias E."/>
        </authorList>
    </citation>
    <scope>NUCLEOTIDE SEQUENCE [LARGE SCALE GENOMIC DNA]</scope>
    <source>
        <strain evidence="7">SB210</strain>
    </source>
</reference>
<keyword evidence="7" id="KW-1185">Reference proteome</keyword>
<keyword evidence="3" id="KW-0472">Membrane</keyword>
<dbReference type="Pfam" id="PF00112">
    <property type="entry name" value="Peptidase_C1"/>
    <property type="match status" value="1"/>
</dbReference>
<dbReference type="GeneID" id="7843421"/>
<dbReference type="SUPFAM" id="SSF54001">
    <property type="entry name" value="Cysteine proteinases"/>
    <property type="match status" value="1"/>
</dbReference>
<dbReference type="InterPro" id="IPR038765">
    <property type="entry name" value="Papain-like_cys_pep_sf"/>
</dbReference>
<dbReference type="InParanoid" id="I7M9X4"/>
<protein>
    <submittedName>
        <fullName evidence="6">Papain family cysteine protease</fullName>
    </submittedName>
</protein>
<gene>
    <name evidence="6" type="ORF">TTHERM_00494530</name>
</gene>
<dbReference type="AlphaFoldDB" id="I7M9X4"/>
<dbReference type="OrthoDB" id="291838at2759"/>
<dbReference type="InterPro" id="IPR013201">
    <property type="entry name" value="Prot_inhib_I29"/>
</dbReference>
<organism evidence="6 7">
    <name type="scientific">Tetrahymena thermophila (strain SB210)</name>
    <dbReference type="NCBI Taxonomy" id="312017"/>
    <lineage>
        <taxon>Eukaryota</taxon>
        <taxon>Sar</taxon>
        <taxon>Alveolata</taxon>
        <taxon>Ciliophora</taxon>
        <taxon>Intramacronucleata</taxon>
        <taxon>Oligohymenophorea</taxon>
        <taxon>Hymenostomatida</taxon>
        <taxon>Tetrahymenina</taxon>
        <taxon>Tetrahymenidae</taxon>
        <taxon>Tetrahymena</taxon>
    </lineage>
</organism>
<sequence>MSLYYSIEIQFLIQIFYIFLIWFDLVNLIRLCFCLQNKYFHNQNCYQEIKSFNKNNQKSSNMNKIIALFALVFCTVISINMIYHTNTNKFLLELEDNEVDFQQEWEKYQKTYKIHFDDSGEEEEKRRFQIFTKNLVYILSRPGLSITQYTHLTKEEFAQMSFGVVEQEPDNFQLLQQVNEPVNSIDWISKNAVSNVKTQGMCQSSWAFAAVAGVESALFLKNGKIPDVSEQNLLDCDQSNQDCNGGDREKAIQYILNQGLTSQLTNPYRAYKQKKCKFQVKQPYSISRYMQINNCKDLLSALENGPVIIAIDGTDLQFYEGGILNTNYSSRSVGGLLVEYNYEQGYYKIKTSLGSNFGEQGYVRLSGQVKDGMIQNTAGICDKAFQVFA</sequence>
<dbReference type="Gene3D" id="3.90.70.10">
    <property type="entry name" value="Cysteine proteinases"/>
    <property type="match status" value="1"/>
</dbReference>
<dbReference type="GO" id="GO:0006508">
    <property type="term" value="P:proteolysis"/>
    <property type="evidence" value="ECO:0007669"/>
    <property type="project" value="UniProtKB-KW"/>
</dbReference>
<dbReference type="InterPro" id="IPR039417">
    <property type="entry name" value="Peptidase_C1A_papain-like"/>
</dbReference>
<evidence type="ECO:0000259" key="4">
    <source>
        <dbReference type="SMART" id="SM00645"/>
    </source>
</evidence>
<feature type="domain" description="Peptidase C1A papain C-terminal" evidence="4">
    <location>
        <begin position="181"/>
        <end position="380"/>
    </location>
</feature>
<dbReference type="CDD" id="cd02248">
    <property type="entry name" value="Peptidase_C1A"/>
    <property type="match status" value="1"/>
</dbReference>
<dbReference type="PANTHER" id="PTHR12411">
    <property type="entry name" value="CYSTEINE PROTEASE FAMILY C1-RELATED"/>
    <property type="match status" value="1"/>
</dbReference>
<dbReference type="eggNOG" id="KOG1543">
    <property type="taxonomic scope" value="Eukaryota"/>
</dbReference>
<dbReference type="InterPro" id="IPR000668">
    <property type="entry name" value="Peptidase_C1A_C"/>
</dbReference>
<dbReference type="Proteomes" id="UP000009168">
    <property type="component" value="Unassembled WGS sequence"/>
</dbReference>
<comment type="similarity">
    <text evidence="1">Belongs to the peptidase C1 family.</text>
</comment>
<feature type="transmembrane region" description="Helical" evidence="3">
    <location>
        <begin position="12"/>
        <end position="33"/>
    </location>
</feature>
<evidence type="ECO:0000259" key="5">
    <source>
        <dbReference type="SMART" id="SM00848"/>
    </source>
</evidence>
<keyword evidence="2" id="KW-0865">Zymogen</keyword>
<feature type="transmembrane region" description="Helical" evidence="3">
    <location>
        <begin position="65"/>
        <end position="83"/>
    </location>
</feature>
<dbReference type="EMBL" id="GG662512">
    <property type="protein sequence ID" value="EAS02992.4"/>
    <property type="molecule type" value="Genomic_DNA"/>
</dbReference>
<dbReference type="RefSeq" id="XP_001023237.4">
    <property type="nucleotide sequence ID" value="XM_001023237.4"/>
</dbReference>
<accession>I7M9X4</accession>
<evidence type="ECO:0000313" key="7">
    <source>
        <dbReference type="Proteomes" id="UP000009168"/>
    </source>
</evidence>
<evidence type="ECO:0000256" key="1">
    <source>
        <dbReference type="ARBA" id="ARBA00008455"/>
    </source>
</evidence>
<dbReference type="KEGG" id="tet:TTHERM_00494530"/>
<dbReference type="SMART" id="SM00848">
    <property type="entry name" value="Inhibitor_I29"/>
    <property type="match status" value="1"/>
</dbReference>